<organism evidence="2 3">
    <name type="scientific">Dyella thiooxydans</name>
    <dbReference type="NCBI Taxonomy" id="445710"/>
    <lineage>
        <taxon>Bacteria</taxon>
        <taxon>Pseudomonadati</taxon>
        <taxon>Pseudomonadota</taxon>
        <taxon>Gammaproteobacteria</taxon>
        <taxon>Lysobacterales</taxon>
        <taxon>Rhodanobacteraceae</taxon>
        <taxon>Dyella</taxon>
    </lineage>
</organism>
<dbReference type="STRING" id="445710.ATSB10_27240"/>
<gene>
    <name evidence="2" type="ORF">ATSB10_27240</name>
</gene>
<protein>
    <recommendedName>
        <fullName evidence="1">Phasin domain-containing protein</fullName>
    </recommendedName>
</protein>
<dbReference type="AlphaFoldDB" id="A0A160N3R0"/>
<dbReference type="PATRIC" id="fig|445710.3.peg.2715"/>
<dbReference type="OrthoDB" id="6058047at2"/>
<evidence type="ECO:0000313" key="3">
    <source>
        <dbReference type="Proteomes" id="UP000077255"/>
    </source>
</evidence>
<dbReference type="Pfam" id="PF09361">
    <property type="entry name" value="Phasin_2"/>
    <property type="match status" value="1"/>
</dbReference>
<dbReference type="EMBL" id="CP014841">
    <property type="protein sequence ID" value="AND70178.1"/>
    <property type="molecule type" value="Genomic_DNA"/>
</dbReference>
<dbReference type="KEGG" id="dtx:ATSB10_27240"/>
<dbReference type="Proteomes" id="UP000077255">
    <property type="component" value="Chromosome"/>
</dbReference>
<evidence type="ECO:0000259" key="1">
    <source>
        <dbReference type="Pfam" id="PF09361"/>
    </source>
</evidence>
<keyword evidence="3" id="KW-1185">Reference proteome</keyword>
<feature type="domain" description="Phasin" evidence="1">
    <location>
        <begin position="11"/>
        <end position="108"/>
    </location>
</feature>
<accession>A0A160N3R0</accession>
<dbReference type="InterPro" id="IPR018968">
    <property type="entry name" value="Phasin"/>
</dbReference>
<proteinExistence type="predicted"/>
<name>A0A160N3R0_9GAMM</name>
<dbReference type="RefSeq" id="WP_063673250.1">
    <property type="nucleotide sequence ID" value="NZ_CP014841.1"/>
</dbReference>
<reference evidence="2 3" key="1">
    <citation type="submission" date="2016-02" db="EMBL/GenBank/DDBJ databases">
        <title>Complete genome sequencing and analysis of ATSB10, Dyella thiooxydans isolated from rhizosphere soil of sunflower (Helianthus annuus L.).</title>
        <authorList>
            <person name="Lee Y."/>
            <person name="Hwangbo K."/>
            <person name="Chung H."/>
            <person name="Yoo J."/>
            <person name="Kim K.Y."/>
            <person name="Sa T.M."/>
            <person name="Um Y."/>
            <person name="Madhaiyan M."/>
        </authorList>
    </citation>
    <scope>NUCLEOTIDE SEQUENCE [LARGE SCALE GENOMIC DNA]</scope>
    <source>
        <strain evidence="2 3">ATSB10</strain>
    </source>
</reference>
<evidence type="ECO:0000313" key="2">
    <source>
        <dbReference type="EMBL" id="AND70178.1"/>
    </source>
</evidence>
<sequence length="129" mass="13875">MNQQFTSQAFSYAKQFSDNAFKVHALAVKGIETVASLQFKTFEKQAKISADFLAEAMEVRDVDGFRSLWEKGASLGRDNAERAVSVGQEIFAVTQKTAESIGAVMQEQQQAANEAVAAPVAAAKKAAAK</sequence>